<feature type="non-terminal residue" evidence="1">
    <location>
        <position position="1"/>
    </location>
</feature>
<feature type="non-terminal residue" evidence="1">
    <location>
        <position position="84"/>
    </location>
</feature>
<name>A0A9P6DBG5_PLEER</name>
<dbReference type="EMBL" id="MU154663">
    <property type="protein sequence ID" value="KAF9489683.1"/>
    <property type="molecule type" value="Genomic_DNA"/>
</dbReference>
<dbReference type="Proteomes" id="UP000807025">
    <property type="component" value="Unassembled WGS sequence"/>
</dbReference>
<dbReference type="OrthoDB" id="2564904at2759"/>
<gene>
    <name evidence="1" type="ORF">BDN71DRAFT_1455682</name>
</gene>
<protein>
    <submittedName>
        <fullName evidence="1">Uncharacterized protein</fullName>
    </submittedName>
</protein>
<comment type="caution">
    <text evidence="1">The sequence shown here is derived from an EMBL/GenBank/DDBJ whole genome shotgun (WGS) entry which is preliminary data.</text>
</comment>
<organism evidence="1 2">
    <name type="scientific">Pleurotus eryngii</name>
    <name type="common">Boletus of the steppes</name>
    <dbReference type="NCBI Taxonomy" id="5323"/>
    <lineage>
        <taxon>Eukaryota</taxon>
        <taxon>Fungi</taxon>
        <taxon>Dikarya</taxon>
        <taxon>Basidiomycota</taxon>
        <taxon>Agaricomycotina</taxon>
        <taxon>Agaricomycetes</taxon>
        <taxon>Agaricomycetidae</taxon>
        <taxon>Agaricales</taxon>
        <taxon>Pleurotineae</taxon>
        <taxon>Pleurotaceae</taxon>
        <taxon>Pleurotus</taxon>
    </lineage>
</organism>
<accession>A0A9P6DBG5</accession>
<reference evidence="1" key="1">
    <citation type="submission" date="2020-11" db="EMBL/GenBank/DDBJ databases">
        <authorList>
            <consortium name="DOE Joint Genome Institute"/>
            <person name="Ahrendt S."/>
            <person name="Riley R."/>
            <person name="Andreopoulos W."/>
            <person name="Labutti K."/>
            <person name="Pangilinan J."/>
            <person name="Ruiz-Duenas F.J."/>
            <person name="Barrasa J.M."/>
            <person name="Sanchez-Garcia M."/>
            <person name="Camarero S."/>
            <person name="Miyauchi S."/>
            <person name="Serrano A."/>
            <person name="Linde D."/>
            <person name="Babiker R."/>
            <person name="Drula E."/>
            <person name="Ayuso-Fernandez I."/>
            <person name="Pacheco R."/>
            <person name="Padilla G."/>
            <person name="Ferreira P."/>
            <person name="Barriuso J."/>
            <person name="Kellner H."/>
            <person name="Castanera R."/>
            <person name="Alfaro M."/>
            <person name="Ramirez L."/>
            <person name="Pisabarro A.G."/>
            <person name="Kuo A."/>
            <person name="Tritt A."/>
            <person name="Lipzen A."/>
            <person name="He G."/>
            <person name="Yan M."/>
            <person name="Ng V."/>
            <person name="Cullen D."/>
            <person name="Martin F."/>
            <person name="Rosso M.-N."/>
            <person name="Henrissat B."/>
            <person name="Hibbett D."/>
            <person name="Martinez A.T."/>
            <person name="Grigoriev I.V."/>
        </authorList>
    </citation>
    <scope>NUCLEOTIDE SEQUENCE</scope>
    <source>
        <strain evidence="1">ATCC 90797</strain>
    </source>
</reference>
<evidence type="ECO:0000313" key="2">
    <source>
        <dbReference type="Proteomes" id="UP000807025"/>
    </source>
</evidence>
<keyword evidence="2" id="KW-1185">Reference proteome</keyword>
<proteinExistence type="predicted"/>
<evidence type="ECO:0000313" key="1">
    <source>
        <dbReference type="EMBL" id="KAF9489683.1"/>
    </source>
</evidence>
<dbReference type="AlphaFoldDB" id="A0A9P6DBG5"/>
<sequence length="84" mass="9001">VTTNLHTDTTANSCTRLIPAGALKGVQFTCTPDYVQVVGFVDQRLINIQTGDFGGELDPHGADLRGNPLGLLHHLVRQQLVHAG</sequence>